<sequence length="225" mass="25177">MTLSEDNVRFYGNLGIPDRLMREGERASFEKGAVIIGEDEPFEFAYCVLSGTVCGLISEPNGDKVIMAIIEAGGAFGESDIFLGYSRISAGFVAESDVELLAIPRQSLIDYMNDHEIALYFARNLSRKFLSTARMYVDAVEGSALRRVCGAFLDFDLRYGVDRDGIRVIEAKIGQQYVADYLGVSRLTVNKCPRRLREAKLIRKLDDAYWIPDKKALTSAMKLME</sequence>
<dbReference type="EMBL" id="JBBNOP010000004">
    <property type="protein sequence ID" value="MEQ3362659.1"/>
    <property type="molecule type" value="Genomic_DNA"/>
</dbReference>
<evidence type="ECO:0000313" key="6">
    <source>
        <dbReference type="Proteomes" id="UP001487305"/>
    </source>
</evidence>
<dbReference type="InterPro" id="IPR018490">
    <property type="entry name" value="cNMP-bd_dom_sf"/>
</dbReference>
<feature type="domain" description="Cyclic nucleotide-binding" evidence="4">
    <location>
        <begin position="29"/>
        <end position="112"/>
    </location>
</feature>
<proteinExistence type="predicted"/>
<dbReference type="RefSeq" id="WP_349227340.1">
    <property type="nucleotide sequence ID" value="NZ_DBFADM010000053.1"/>
</dbReference>
<dbReference type="Gene3D" id="1.10.10.10">
    <property type="entry name" value="Winged helix-like DNA-binding domain superfamily/Winged helix DNA-binding domain"/>
    <property type="match status" value="1"/>
</dbReference>
<dbReference type="PANTHER" id="PTHR24567">
    <property type="entry name" value="CRP FAMILY TRANSCRIPTIONAL REGULATORY PROTEIN"/>
    <property type="match status" value="1"/>
</dbReference>
<organism evidence="5 6">
    <name type="scientific">Raoultibacter massiliensis</name>
    <dbReference type="NCBI Taxonomy" id="1852371"/>
    <lineage>
        <taxon>Bacteria</taxon>
        <taxon>Bacillati</taxon>
        <taxon>Actinomycetota</taxon>
        <taxon>Coriobacteriia</taxon>
        <taxon>Eggerthellales</taxon>
        <taxon>Eggerthellaceae</taxon>
        <taxon>Raoultibacter</taxon>
    </lineage>
</organism>
<accession>A0ABV1JC58</accession>
<dbReference type="InterPro" id="IPR000595">
    <property type="entry name" value="cNMP-bd_dom"/>
</dbReference>
<dbReference type="Proteomes" id="UP001487305">
    <property type="component" value="Unassembled WGS sequence"/>
</dbReference>
<dbReference type="InterPro" id="IPR036390">
    <property type="entry name" value="WH_DNA-bd_sf"/>
</dbReference>
<dbReference type="Gene3D" id="2.60.120.10">
    <property type="entry name" value="Jelly Rolls"/>
    <property type="match status" value="1"/>
</dbReference>
<evidence type="ECO:0000313" key="5">
    <source>
        <dbReference type="EMBL" id="MEQ3362659.1"/>
    </source>
</evidence>
<dbReference type="PANTHER" id="PTHR24567:SF77">
    <property type="entry name" value="NUCLEOSIDE-RESPONSIVE TRANSCRIPTIONAL ACTIVATOR OF NUCLEOSIDE UTILIZATION DEOR"/>
    <property type="match status" value="1"/>
</dbReference>
<dbReference type="InterPro" id="IPR036388">
    <property type="entry name" value="WH-like_DNA-bd_sf"/>
</dbReference>
<keyword evidence="3" id="KW-0804">Transcription</keyword>
<evidence type="ECO:0000256" key="2">
    <source>
        <dbReference type="ARBA" id="ARBA00023125"/>
    </source>
</evidence>
<protein>
    <submittedName>
        <fullName evidence="5">Crp/Fnr family transcriptional regulator</fullName>
    </submittedName>
</protein>
<comment type="caution">
    <text evidence="5">The sequence shown here is derived from an EMBL/GenBank/DDBJ whole genome shotgun (WGS) entry which is preliminary data.</text>
</comment>
<evidence type="ECO:0000256" key="3">
    <source>
        <dbReference type="ARBA" id="ARBA00023163"/>
    </source>
</evidence>
<dbReference type="SUPFAM" id="SSF51206">
    <property type="entry name" value="cAMP-binding domain-like"/>
    <property type="match status" value="1"/>
</dbReference>
<name>A0ABV1JC58_9ACTN</name>
<dbReference type="InterPro" id="IPR014710">
    <property type="entry name" value="RmlC-like_jellyroll"/>
</dbReference>
<dbReference type="InterPro" id="IPR012318">
    <property type="entry name" value="HTH_CRP"/>
</dbReference>
<dbReference type="CDD" id="cd00038">
    <property type="entry name" value="CAP_ED"/>
    <property type="match status" value="1"/>
</dbReference>
<keyword evidence="2" id="KW-0238">DNA-binding</keyword>
<reference evidence="5 6" key="1">
    <citation type="submission" date="2024-04" db="EMBL/GenBank/DDBJ databases">
        <title>Human intestinal bacterial collection.</title>
        <authorList>
            <person name="Pauvert C."/>
            <person name="Hitch T.C.A."/>
            <person name="Clavel T."/>
        </authorList>
    </citation>
    <scope>NUCLEOTIDE SEQUENCE [LARGE SCALE GENOMIC DNA]</scope>
    <source>
        <strain evidence="5 6">CLA-KB-H42</strain>
    </source>
</reference>
<keyword evidence="6" id="KW-1185">Reference proteome</keyword>
<dbReference type="SMART" id="SM00100">
    <property type="entry name" value="cNMP"/>
    <property type="match status" value="1"/>
</dbReference>
<dbReference type="PROSITE" id="PS50042">
    <property type="entry name" value="CNMP_BINDING_3"/>
    <property type="match status" value="1"/>
</dbReference>
<keyword evidence="1" id="KW-0805">Transcription regulation</keyword>
<dbReference type="Pfam" id="PF13545">
    <property type="entry name" value="HTH_Crp_2"/>
    <property type="match status" value="1"/>
</dbReference>
<dbReference type="InterPro" id="IPR050397">
    <property type="entry name" value="Env_Response_Regulators"/>
</dbReference>
<dbReference type="SUPFAM" id="SSF46785">
    <property type="entry name" value="Winged helix' DNA-binding domain"/>
    <property type="match status" value="1"/>
</dbReference>
<evidence type="ECO:0000256" key="1">
    <source>
        <dbReference type="ARBA" id="ARBA00023015"/>
    </source>
</evidence>
<gene>
    <name evidence="5" type="ORF">AAA083_06690</name>
</gene>
<dbReference type="Pfam" id="PF00027">
    <property type="entry name" value="cNMP_binding"/>
    <property type="match status" value="1"/>
</dbReference>
<evidence type="ECO:0000259" key="4">
    <source>
        <dbReference type="PROSITE" id="PS50042"/>
    </source>
</evidence>